<dbReference type="EMBL" id="LR798377">
    <property type="protein sequence ID" value="CAB5227091.1"/>
    <property type="molecule type" value="Genomic_DNA"/>
</dbReference>
<evidence type="ECO:0000313" key="3">
    <source>
        <dbReference type="EMBL" id="CAB4181738.1"/>
    </source>
</evidence>
<sequence length="146" mass="16155">MDGEPRARLWGAWVADDTENGLGIVSLACDDASFPHFLVFADPVPGDKPRQSRNRRAMCHEIASYMSGTGRRPPWLDDFVIRRHNASESLSGAMVVTLGPWIPGSKGSGVWRQESTKQARALRRKLLRVLLTPDLGIGPCDDRFSP</sequence>
<evidence type="ECO:0000313" key="4">
    <source>
        <dbReference type="EMBL" id="CAB4197625.1"/>
    </source>
</evidence>
<evidence type="ECO:0000313" key="1">
    <source>
        <dbReference type="EMBL" id="CAB4169277.1"/>
    </source>
</evidence>
<reference evidence="5" key="1">
    <citation type="submission" date="2020-05" db="EMBL/GenBank/DDBJ databases">
        <authorList>
            <person name="Chiriac C."/>
            <person name="Salcher M."/>
            <person name="Ghai R."/>
            <person name="Kavagutti S V."/>
        </authorList>
    </citation>
    <scope>NUCLEOTIDE SEQUENCE</scope>
</reference>
<organism evidence="5">
    <name type="scientific">uncultured Caudovirales phage</name>
    <dbReference type="NCBI Taxonomy" id="2100421"/>
    <lineage>
        <taxon>Viruses</taxon>
        <taxon>Duplodnaviria</taxon>
        <taxon>Heunggongvirae</taxon>
        <taxon>Uroviricota</taxon>
        <taxon>Caudoviricetes</taxon>
        <taxon>Peduoviridae</taxon>
        <taxon>Maltschvirus</taxon>
        <taxon>Maltschvirus maltsch</taxon>
    </lineage>
</organism>
<accession>A0A6J5SB33</accession>
<dbReference type="EMBL" id="LR797259">
    <property type="protein sequence ID" value="CAB4197625.1"/>
    <property type="molecule type" value="Genomic_DNA"/>
</dbReference>
<evidence type="ECO:0000313" key="5">
    <source>
        <dbReference type="EMBL" id="CAB4210770.1"/>
    </source>
</evidence>
<gene>
    <name evidence="3" type="ORF">UFOVP1073_58</name>
    <name evidence="4" type="ORF">UFOVP1308_23</name>
    <name evidence="5" type="ORF">UFOVP1423_46</name>
    <name evidence="6" type="ORF">UFOVP1520_17</name>
    <name evidence="1" type="ORF">UFOVP898_60</name>
    <name evidence="2" type="ORF">UFOVP985_73</name>
</gene>
<dbReference type="EMBL" id="LR797009">
    <property type="protein sequence ID" value="CAB4181738.1"/>
    <property type="molecule type" value="Genomic_DNA"/>
</dbReference>
<dbReference type="EMBL" id="LR796942">
    <property type="protein sequence ID" value="CAB4176882.1"/>
    <property type="molecule type" value="Genomic_DNA"/>
</dbReference>
<evidence type="ECO:0000313" key="6">
    <source>
        <dbReference type="EMBL" id="CAB5227091.1"/>
    </source>
</evidence>
<dbReference type="EMBL" id="LR796838">
    <property type="protein sequence ID" value="CAB4169277.1"/>
    <property type="molecule type" value="Genomic_DNA"/>
</dbReference>
<dbReference type="EMBL" id="LR797361">
    <property type="protein sequence ID" value="CAB4210770.1"/>
    <property type="molecule type" value="Genomic_DNA"/>
</dbReference>
<evidence type="ECO:0000313" key="2">
    <source>
        <dbReference type="EMBL" id="CAB4176882.1"/>
    </source>
</evidence>
<proteinExistence type="predicted"/>
<name>A0A6J5SB33_9CAUD</name>
<protein>
    <submittedName>
        <fullName evidence="5">Uncharacterized protein</fullName>
    </submittedName>
</protein>